<dbReference type="NCBIfam" id="NF033788">
    <property type="entry name" value="HTH_metalloreg"/>
    <property type="match status" value="1"/>
</dbReference>
<dbReference type="PRINTS" id="PR00778">
    <property type="entry name" value="HTHARSR"/>
</dbReference>
<dbReference type="CDD" id="cd00090">
    <property type="entry name" value="HTH_ARSR"/>
    <property type="match status" value="1"/>
</dbReference>
<dbReference type="Gene3D" id="1.10.10.10">
    <property type="entry name" value="Winged helix-like DNA-binding domain superfamily/Winged helix DNA-binding domain"/>
    <property type="match status" value="1"/>
</dbReference>
<keyword evidence="2" id="KW-0238">DNA-binding</keyword>
<keyword evidence="6" id="KW-1185">Reference proteome</keyword>
<dbReference type="STRING" id="237682.SAMN05421676_11290"/>
<dbReference type="SMART" id="SM00418">
    <property type="entry name" value="HTH_ARSR"/>
    <property type="match status" value="1"/>
</dbReference>
<evidence type="ECO:0000256" key="2">
    <source>
        <dbReference type="ARBA" id="ARBA00023125"/>
    </source>
</evidence>
<dbReference type="EMBL" id="FOHJ01000012">
    <property type="protein sequence ID" value="SET96469.1"/>
    <property type="molecule type" value="Genomic_DNA"/>
</dbReference>
<proteinExistence type="predicted"/>
<dbReference type="PROSITE" id="PS50987">
    <property type="entry name" value="HTH_ARSR_2"/>
    <property type="match status" value="1"/>
</dbReference>
<dbReference type="PANTHER" id="PTHR33154">
    <property type="entry name" value="TRANSCRIPTIONAL REGULATOR, ARSR FAMILY"/>
    <property type="match status" value="1"/>
</dbReference>
<dbReference type="Proteomes" id="UP000199095">
    <property type="component" value="Unassembled WGS sequence"/>
</dbReference>
<dbReference type="GO" id="GO:0003700">
    <property type="term" value="F:DNA-binding transcription factor activity"/>
    <property type="evidence" value="ECO:0007669"/>
    <property type="project" value="InterPro"/>
</dbReference>
<keyword evidence="1" id="KW-0805">Transcription regulation</keyword>
<dbReference type="PANTHER" id="PTHR33154:SF18">
    <property type="entry name" value="ARSENICAL RESISTANCE OPERON REPRESSOR"/>
    <property type="match status" value="1"/>
</dbReference>
<dbReference type="GO" id="GO:0003677">
    <property type="term" value="F:DNA binding"/>
    <property type="evidence" value="ECO:0007669"/>
    <property type="project" value="UniProtKB-KW"/>
</dbReference>
<protein>
    <submittedName>
        <fullName evidence="5">ArsR family transcriptional regulator</fullName>
    </submittedName>
</protein>
<dbReference type="SUPFAM" id="SSF46785">
    <property type="entry name" value="Winged helix' DNA-binding domain"/>
    <property type="match status" value="1"/>
</dbReference>
<feature type="domain" description="HTH arsR-type" evidence="4">
    <location>
        <begin position="10"/>
        <end position="106"/>
    </location>
</feature>
<keyword evidence="3" id="KW-0804">Transcription</keyword>
<accession>A0A1I0IJR4</accession>
<dbReference type="InterPro" id="IPR036390">
    <property type="entry name" value="WH_DNA-bd_sf"/>
</dbReference>
<evidence type="ECO:0000313" key="5">
    <source>
        <dbReference type="EMBL" id="SET96469.1"/>
    </source>
</evidence>
<dbReference type="Pfam" id="PF01022">
    <property type="entry name" value="HTH_5"/>
    <property type="match status" value="1"/>
</dbReference>
<dbReference type="InterPro" id="IPR036388">
    <property type="entry name" value="WH-like_DNA-bd_sf"/>
</dbReference>
<evidence type="ECO:0000256" key="3">
    <source>
        <dbReference type="ARBA" id="ARBA00023163"/>
    </source>
</evidence>
<reference evidence="6" key="1">
    <citation type="submission" date="2016-10" db="EMBL/GenBank/DDBJ databases">
        <authorList>
            <person name="Varghese N."/>
            <person name="Submissions S."/>
        </authorList>
    </citation>
    <scope>NUCLEOTIDE SEQUENCE [LARGE SCALE GENOMIC DNA]</scope>
    <source>
        <strain evidence="6">CGMCC 1.3566</strain>
    </source>
</reference>
<evidence type="ECO:0000259" key="4">
    <source>
        <dbReference type="PROSITE" id="PS50987"/>
    </source>
</evidence>
<organism evidence="5 6">
    <name type="scientific">Salinibacillus kushneri</name>
    <dbReference type="NCBI Taxonomy" id="237682"/>
    <lineage>
        <taxon>Bacteria</taxon>
        <taxon>Bacillati</taxon>
        <taxon>Bacillota</taxon>
        <taxon>Bacilli</taxon>
        <taxon>Bacillales</taxon>
        <taxon>Bacillaceae</taxon>
        <taxon>Salinibacillus</taxon>
    </lineage>
</organism>
<evidence type="ECO:0000256" key="1">
    <source>
        <dbReference type="ARBA" id="ARBA00023015"/>
    </source>
</evidence>
<dbReference type="InterPro" id="IPR011991">
    <property type="entry name" value="ArsR-like_HTH"/>
</dbReference>
<dbReference type="InterPro" id="IPR001845">
    <property type="entry name" value="HTH_ArsR_DNA-bd_dom"/>
</dbReference>
<dbReference type="AlphaFoldDB" id="A0A1I0IJR4"/>
<name>A0A1I0IJR4_9BACI</name>
<dbReference type="InterPro" id="IPR051081">
    <property type="entry name" value="HTH_MetalResp_TranReg"/>
</dbReference>
<gene>
    <name evidence="5" type="ORF">SAMN05421676_11290</name>
</gene>
<evidence type="ECO:0000313" key="6">
    <source>
        <dbReference type="Proteomes" id="UP000199095"/>
    </source>
</evidence>
<sequence>MIVIPLMDDLQHTFQHYEKTFKALADEKRLHLLNLLATSPNDSICVCDLAEDMDMAQSKLSYHLKILLKANLIIQEKKGTWSYYSLNHKEINNVLSEELCCLFRKSNHEIPTNSCSCNS</sequence>